<keyword evidence="5" id="KW-1185">Reference proteome</keyword>
<proteinExistence type="predicted"/>
<dbReference type="CDD" id="cd04301">
    <property type="entry name" value="NAT_SF"/>
    <property type="match status" value="1"/>
</dbReference>
<reference evidence="4" key="1">
    <citation type="submission" date="2022-09" db="EMBL/GenBank/DDBJ databases">
        <title>Diverse halophilic archaea isolated from saline environments.</title>
        <authorList>
            <person name="Cui H.-L."/>
        </authorList>
    </citation>
    <scope>NUCLEOTIDE SEQUENCE</scope>
    <source>
        <strain evidence="4">ZS-35-S2</strain>
    </source>
</reference>
<feature type="domain" description="N-acetyltransferase" evidence="3">
    <location>
        <begin position="1"/>
        <end position="130"/>
    </location>
</feature>
<dbReference type="KEGG" id="ssai:N0B31_03865"/>
<dbReference type="InterPro" id="IPR000182">
    <property type="entry name" value="GNAT_dom"/>
</dbReference>
<accession>A0A9E7R447</accession>
<dbReference type="GeneID" id="74941529"/>
<protein>
    <submittedName>
        <fullName evidence="4">Arsenic resistance N-acetyltransferase ArsN2</fullName>
    </submittedName>
</protein>
<evidence type="ECO:0000259" key="3">
    <source>
        <dbReference type="PROSITE" id="PS51186"/>
    </source>
</evidence>
<dbReference type="PROSITE" id="PS51186">
    <property type="entry name" value="GNAT"/>
    <property type="match status" value="1"/>
</dbReference>
<dbReference type="RefSeq" id="WP_260594524.1">
    <property type="nucleotide sequence ID" value="NZ_CP104003.1"/>
</dbReference>
<evidence type="ECO:0000313" key="4">
    <source>
        <dbReference type="EMBL" id="UWM55424.1"/>
    </source>
</evidence>
<dbReference type="Gene3D" id="3.40.630.30">
    <property type="match status" value="1"/>
</dbReference>
<keyword evidence="2" id="KW-0012">Acyltransferase</keyword>
<dbReference type="GO" id="GO:0016747">
    <property type="term" value="F:acyltransferase activity, transferring groups other than amino-acyl groups"/>
    <property type="evidence" value="ECO:0007669"/>
    <property type="project" value="InterPro"/>
</dbReference>
<dbReference type="AlphaFoldDB" id="A0A9E7R447"/>
<evidence type="ECO:0000256" key="2">
    <source>
        <dbReference type="ARBA" id="ARBA00023315"/>
    </source>
</evidence>
<dbReference type="Proteomes" id="UP001057580">
    <property type="component" value="Chromosome"/>
</dbReference>
<gene>
    <name evidence="4" type="primary">arsN2</name>
    <name evidence="4" type="ORF">N0B31_03865</name>
</gene>
<dbReference type="SUPFAM" id="SSF55729">
    <property type="entry name" value="Acyl-CoA N-acyltransferases (Nat)"/>
    <property type="match status" value="1"/>
</dbReference>
<dbReference type="PANTHER" id="PTHR43877">
    <property type="entry name" value="AMINOALKYLPHOSPHONATE N-ACETYLTRANSFERASE-RELATED-RELATED"/>
    <property type="match status" value="1"/>
</dbReference>
<evidence type="ECO:0000256" key="1">
    <source>
        <dbReference type="ARBA" id="ARBA00022679"/>
    </source>
</evidence>
<dbReference type="Pfam" id="PF00583">
    <property type="entry name" value="Acetyltransf_1"/>
    <property type="match status" value="1"/>
</dbReference>
<dbReference type="InterPro" id="IPR016181">
    <property type="entry name" value="Acyl_CoA_acyltransferase"/>
</dbReference>
<sequence>MTLELVPADGPARTTLLGFLREADLPTTGVRDGPGRFYLAVADDEAIAGGGVEPYGDAALLRSVVVRPDRRGEGVGATLVTRLLDVAGATGAGSVWLLTETAESFFAGLGFETVPREAAPAAVRDSPEFATVCDEHAACMTRALGGNV</sequence>
<dbReference type="EMBL" id="CP104003">
    <property type="protein sequence ID" value="UWM55424.1"/>
    <property type="molecule type" value="Genomic_DNA"/>
</dbReference>
<dbReference type="NCBIfam" id="NF040501">
    <property type="entry name" value="resist_ArsN2"/>
    <property type="match status" value="1"/>
</dbReference>
<organism evidence="4 5">
    <name type="scientific">Salinirubellus salinus</name>
    <dbReference type="NCBI Taxonomy" id="1364945"/>
    <lineage>
        <taxon>Archaea</taxon>
        <taxon>Methanobacteriati</taxon>
        <taxon>Methanobacteriota</taxon>
        <taxon>Stenosarchaea group</taxon>
        <taxon>Halobacteria</taxon>
        <taxon>Halobacteriales</taxon>
        <taxon>Natronomonadaceae</taxon>
        <taxon>Salinirubellus</taxon>
    </lineage>
</organism>
<keyword evidence="1" id="KW-0808">Transferase</keyword>
<dbReference type="InterPro" id="IPR050832">
    <property type="entry name" value="Bact_Acetyltransf"/>
</dbReference>
<name>A0A9E7R447_9EURY</name>
<evidence type="ECO:0000313" key="5">
    <source>
        <dbReference type="Proteomes" id="UP001057580"/>
    </source>
</evidence>